<feature type="compositionally biased region" description="Low complexity" evidence="1">
    <location>
        <begin position="165"/>
        <end position="180"/>
    </location>
</feature>
<dbReference type="EMBL" id="MTYJ01000149">
    <property type="protein sequence ID" value="OQV12272.1"/>
    <property type="molecule type" value="Genomic_DNA"/>
</dbReference>
<reference evidence="3" key="1">
    <citation type="submission" date="2017-01" db="EMBL/GenBank/DDBJ databases">
        <title>Comparative genomics of anhydrobiosis in the tardigrade Hypsibius dujardini.</title>
        <authorList>
            <person name="Yoshida Y."/>
            <person name="Koutsovoulos G."/>
            <person name="Laetsch D."/>
            <person name="Stevens L."/>
            <person name="Kumar S."/>
            <person name="Horikawa D."/>
            <person name="Ishino K."/>
            <person name="Komine S."/>
            <person name="Tomita M."/>
            <person name="Blaxter M."/>
            <person name="Arakawa K."/>
        </authorList>
    </citation>
    <scope>NUCLEOTIDE SEQUENCE [LARGE SCALE GENOMIC DNA]</scope>
    <source>
        <strain evidence="3">Z151</strain>
    </source>
</reference>
<evidence type="ECO:0000313" key="2">
    <source>
        <dbReference type="EMBL" id="OQV12272.1"/>
    </source>
</evidence>
<keyword evidence="3" id="KW-1185">Reference proteome</keyword>
<organism evidence="2 3">
    <name type="scientific">Hypsibius exemplaris</name>
    <name type="common">Freshwater tardigrade</name>
    <dbReference type="NCBI Taxonomy" id="2072580"/>
    <lineage>
        <taxon>Eukaryota</taxon>
        <taxon>Metazoa</taxon>
        <taxon>Ecdysozoa</taxon>
        <taxon>Tardigrada</taxon>
        <taxon>Eutardigrada</taxon>
        <taxon>Parachela</taxon>
        <taxon>Hypsibioidea</taxon>
        <taxon>Hypsibiidae</taxon>
        <taxon>Hypsibius</taxon>
    </lineage>
</organism>
<name>A0A1W0WAS5_HYPEX</name>
<feature type="region of interest" description="Disordered" evidence="1">
    <location>
        <begin position="348"/>
        <end position="387"/>
    </location>
</feature>
<comment type="caution">
    <text evidence="2">The sequence shown here is derived from an EMBL/GenBank/DDBJ whole genome shotgun (WGS) entry which is preliminary data.</text>
</comment>
<evidence type="ECO:0000313" key="3">
    <source>
        <dbReference type="Proteomes" id="UP000192578"/>
    </source>
</evidence>
<protein>
    <submittedName>
        <fullName evidence="2">Uncharacterized protein</fullName>
    </submittedName>
</protein>
<evidence type="ECO:0000256" key="1">
    <source>
        <dbReference type="SAM" id="MobiDB-lite"/>
    </source>
</evidence>
<dbReference type="Proteomes" id="UP000192578">
    <property type="component" value="Unassembled WGS sequence"/>
</dbReference>
<sequence>MQRFSAHNFRSLAGGDAPYAVQLNHLETDLKEATYRAQQAEDRYCNVGNLVARLWNGDYDAALQLSNLFSLPNPGRWTDRGLLFSKKKEVVTCLPSCSHRTPRSPIGEITRHFEPLDSPLTSHKFLAKSHQDIRSDDDAKPIVLSPSRKFCSNPDYQAQMVRTATNSRSGTSSLSTTSSSGVYRPKENRWHTMKKEEQPVHKPNYALSRSSYRSNAPRTVAVPSRVLRNRGLYHSIPVVNIVPRSIPSNHIPSVIPSPYLATENRSAQGHQPSRQHLSVLQFGIATSAERFPTTGSTLVPSDRHGTPPLRKVPRHSQQLQHNSIIKDRERGQFLYRRRVPENTLARIYGEVDGRPKTQAPPSPSAAAELLDYRNNTSRRDRSKSRRN</sequence>
<accession>A0A1W0WAS5</accession>
<feature type="region of interest" description="Disordered" evidence="1">
    <location>
        <begin position="163"/>
        <end position="184"/>
    </location>
</feature>
<dbReference type="OrthoDB" id="10635077at2759"/>
<dbReference type="AlphaFoldDB" id="A0A1W0WAS5"/>
<feature type="region of interest" description="Disordered" evidence="1">
    <location>
        <begin position="291"/>
        <end position="328"/>
    </location>
</feature>
<gene>
    <name evidence="2" type="ORF">BV898_13465</name>
</gene>
<proteinExistence type="predicted"/>